<proteinExistence type="predicted"/>
<name>A0A2P2IUF4_RHIMU</name>
<reference evidence="1" key="1">
    <citation type="submission" date="2018-02" db="EMBL/GenBank/DDBJ databases">
        <title>Rhizophora mucronata_Transcriptome.</title>
        <authorList>
            <person name="Meera S.P."/>
            <person name="Sreeshan A."/>
            <person name="Augustine A."/>
        </authorList>
    </citation>
    <scope>NUCLEOTIDE SEQUENCE</scope>
    <source>
        <tissue evidence="1">Leaf</tissue>
    </source>
</reference>
<dbReference type="AlphaFoldDB" id="A0A2P2IUF4"/>
<dbReference type="EMBL" id="GGEC01004361">
    <property type="protein sequence ID" value="MBW84844.1"/>
    <property type="molecule type" value="Transcribed_RNA"/>
</dbReference>
<sequence>MAAGFVSVMPSQHGSANINFPFQVVAVNSPIMFCLQDMHCSWLVEARHHSIGPIGTR</sequence>
<accession>A0A2P2IUF4</accession>
<protein>
    <submittedName>
        <fullName evidence="1">Uncharacterized protein</fullName>
    </submittedName>
</protein>
<evidence type="ECO:0000313" key="1">
    <source>
        <dbReference type="EMBL" id="MBW84844.1"/>
    </source>
</evidence>
<organism evidence="1">
    <name type="scientific">Rhizophora mucronata</name>
    <name type="common">Asiatic mangrove</name>
    <dbReference type="NCBI Taxonomy" id="61149"/>
    <lineage>
        <taxon>Eukaryota</taxon>
        <taxon>Viridiplantae</taxon>
        <taxon>Streptophyta</taxon>
        <taxon>Embryophyta</taxon>
        <taxon>Tracheophyta</taxon>
        <taxon>Spermatophyta</taxon>
        <taxon>Magnoliopsida</taxon>
        <taxon>eudicotyledons</taxon>
        <taxon>Gunneridae</taxon>
        <taxon>Pentapetalae</taxon>
        <taxon>rosids</taxon>
        <taxon>fabids</taxon>
        <taxon>Malpighiales</taxon>
        <taxon>Rhizophoraceae</taxon>
        <taxon>Rhizophora</taxon>
    </lineage>
</organism>